<keyword evidence="4" id="KW-0812">Transmembrane</keyword>
<dbReference type="Pfam" id="PF25183">
    <property type="entry name" value="OMP_b-brl_4"/>
    <property type="match status" value="2"/>
</dbReference>
<reference evidence="9 10" key="1">
    <citation type="journal article" date="2015" name="Int. J. Syst. Evol. Microbiol.">
        <title>Description of Sphingopyxis fribergensis sp. nov. - a soil bacterium with the ability to degrade styrene and phenylacetic acid.</title>
        <authorList>
            <person name="Oelschlagel M."/>
            <person name="Ruckert C."/>
            <person name="Kalinowski J."/>
            <person name="Schmidt G."/>
            <person name="Schlomann M."/>
            <person name="Tischler D."/>
        </authorList>
    </citation>
    <scope>NUCLEOTIDE SEQUENCE [LARGE SCALE GENOMIC DNA]</scope>
    <source>
        <strain evidence="9 10">Kp5.2</strain>
    </source>
</reference>
<proteinExistence type="predicted"/>
<dbReference type="InterPro" id="IPR013784">
    <property type="entry name" value="Carb-bd-like_fold"/>
</dbReference>
<feature type="domain" description="TonB-dependent transporter Oar-like beta-barrel" evidence="8">
    <location>
        <begin position="352"/>
        <end position="904"/>
    </location>
</feature>
<dbReference type="AlphaFoldDB" id="A0A0A7PJL4"/>
<organism evidence="9 10">
    <name type="scientific">Sphingopyxis fribergensis</name>
    <dbReference type="NCBI Taxonomy" id="1515612"/>
    <lineage>
        <taxon>Bacteria</taxon>
        <taxon>Pseudomonadati</taxon>
        <taxon>Pseudomonadota</taxon>
        <taxon>Alphaproteobacteria</taxon>
        <taxon>Sphingomonadales</taxon>
        <taxon>Sphingomonadaceae</taxon>
        <taxon>Sphingopyxis</taxon>
    </lineage>
</organism>
<name>A0A0A7PJL4_9SPHN</name>
<keyword evidence="9" id="KW-0675">Receptor</keyword>
<dbReference type="Proteomes" id="UP000030907">
    <property type="component" value="Chromosome"/>
</dbReference>
<evidence type="ECO:0000256" key="3">
    <source>
        <dbReference type="ARBA" id="ARBA00022452"/>
    </source>
</evidence>
<keyword evidence="2" id="KW-0813">Transport</keyword>
<feature type="chain" id="PRO_5002044068" evidence="7">
    <location>
        <begin position="44"/>
        <end position="1020"/>
    </location>
</feature>
<dbReference type="EMBL" id="CP009122">
    <property type="protein sequence ID" value="AJA09438.1"/>
    <property type="molecule type" value="Genomic_DNA"/>
</dbReference>
<dbReference type="InterPro" id="IPR013783">
    <property type="entry name" value="Ig-like_fold"/>
</dbReference>
<dbReference type="OrthoDB" id="9768147at2"/>
<keyword evidence="5" id="KW-0472">Membrane</keyword>
<dbReference type="PANTHER" id="PTHR30069">
    <property type="entry name" value="TONB-DEPENDENT OUTER MEMBRANE RECEPTOR"/>
    <property type="match status" value="1"/>
</dbReference>
<dbReference type="InterPro" id="IPR036942">
    <property type="entry name" value="Beta-barrel_TonB_sf"/>
</dbReference>
<dbReference type="Gene3D" id="2.60.40.10">
    <property type="entry name" value="Immunoglobulins"/>
    <property type="match status" value="1"/>
</dbReference>
<dbReference type="SUPFAM" id="SSF56935">
    <property type="entry name" value="Porins"/>
    <property type="match status" value="1"/>
</dbReference>
<evidence type="ECO:0000256" key="6">
    <source>
        <dbReference type="ARBA" id="ARBA00023237"/>
    </source>
</evidence>
<keyword evidence="7" id="KW-0732">Signal</keyword>
<dbReference type="Pfam" id="PF13620">
    <property type="entry name" value="CarboxypepD_reg"/>
    <property type="match status" value="1"/>
</dbReference>
<dbReference type="InterPro" id="IPR010917">
    <property type="entry name" value="TonB_rcpt_CS"/>
</dbReference>
<sequence length="1020" mass="111919">MKFSFDFQTVSARQSRARSLAAALAWSSAAAAIAVAVAAPAHAQVSGASLRGTVKAEGGVSEVTAVNVNTGLTRTSTVGANGGYSFASLPVGTYRLELTTPQGKRQTDEFNLNVAQSAVLDFDFSQPDIAEGADDAIIVTGSRIRSMEGGEVGTTISQRLIDQLPQNNRNFLAFADLAPGVQFITNASGQSRLQGGAQGSNSVNIFIDGVGQKDYVLKNGITGQDSTQGNPFPQLAIGEYRVIGSNYKAEYDQVSSVAITAVTKSGTNEFHGEGFIDFTNQSLRDRTPSENFPTYIPKIRTRDIQFGGALGGPIIKDMLHFFVTYEGKRRTEPRTITPGLNLPVSFFPTEYQSNFGTASETFNENLYFGKLNFTPTSSDLFELSGKYRDETGVQINNGLDAYDTRTLAKVAEWRGLARWEHTADTWVNDFKVAYEDVTWGPRPAVFGNVSLFNATVPGALPGTTQRGDILRIGAGRNFQDKGQKGWQVSNDFTYTGLESHTFKVGVKAKWVKLNTNEQGGVNPLFIYNALYPAGASFNDTIPYRMEFSAPVTDGDPNIRSKNFQFGIYAQDDWEVTDRLTVNVGLRWDYERTPAFLNYQHDPAIAAFVSGQAGYTAPDGTVTPAYTNLLNADYDINDYISTGSERKAFKGAWQPRIGFTYELDDEGRFAIFGGYGRSYDRTQFDFIQQELRQGLFANRVFNFNNPGDTTNVCDPSPTCIAWDPVYLTPEGRADLIAGLPPGAGRELRFIKNDLKTPYSDQFSLGVRGRFNLLEAEVGYSYVTSKDGFVYLLGNRRPDGSFFPPTGSPDSPFGSPPSPFGSIILGDNGLKTKAHTAYLKLTKRYTQASPWSLDATYTYTDAKENRQFGEVFSLDFPNIDDYGYITATGVRKHRLVMAGTVDIPWGLTLSGKFQIASPKYLGAIVNTVGTGDTPPSRDAISTETEGNGDRWGYRQMDLSITKYVPIGFINDEARLRFRLDIINLFNDRNFGGFDALTGLRNQNDLALDGPPRTIKLSAGFQF</sequence>
<feature type="signal peptide" evidence="7">
    <location>
        <begin position="1"/>
        <end position="43"/>
    </location>
</feature>
<dbReference type="PROSITE" id="PS01156">
    <property type="entry name" value="TONB_DEPENDENT_REC_2"/>
    <property type="match status" value="1"/>
</dbReference>
<feature type="domain" description="TonB-dependent transporter Oar-like beta-barrel" evidence="8">
    <location>
        <begin position="262"/>
        <end position="336"/>
    </location>
</feature>
<dbReference type="GO" id="GO:0030246">
    <property type="term" value="F:carbohydrate binding"/>
    <property type="evidence" value="ECO:0007669"/>
    <property type="project" value="InterPro"/>
</dbReference>
<evidence type="ECO:0000256" key="5">
    <source>
        <dbReference type="ARBA" id="ARBA00023136"/>
    </source>
</evidence>
<evidence type="ECO:0000256" key="4">
    <source>
        <dbReference type="ARBA" id="ARBA00022692"/>
    </source>
</evidence>
<keyword evidence="6" id="KW-0998">Cell outer membrane</keyword>
<dbReference type="GO" id="GO:0015344">
    <property type="term" value="F:siderophore uptake transmembrane transporter activity"/>
    <property type="evidence" value="ECO:0007669"/>
    <property type="project" value="TreeGrafter"/>
</dbReference>
<keyword evidence="3" id="KW-1134">Transmembrane beta strand</keyword>
<accession>A0A0A7PJL4</accession>
<evidence type="ECO:0000313" key="10">
    <source>
        <dbReference type="Proteomes" id="UP000030907"/>
    </source>
</evidence>
<dbReference type="Gene3D" id="2.40.170.20">
    <property type="entry name" value="TonB-dependent receptor, beta-barrel domain"/>
    <property type="match status" value="1"/>
</dbReference>
<evidence type="ECO:0000259" key="8">
    <source>
        <dbReference type="Pfam" id="PF25183"/>
    </source>
</evidence>
<keyword evidence="10" id="KW-1185">Reference proteome</keyword>
<evidence type="ECO:0000256" key="2">
    <source>
        <dbReference type="ARBA" id="ARBA00022448"/>
    </source>
</evidence>
<comment type="subcellular location">
    <subcellularLocation>
        <location evidence="1">Cell outer membrane</location>
        <topology evidence="1">Multi-pass membrane protein</topology>
    </subcellularLocation>
</comment>
<gene>
    <name evidence="9" type="ORF">SKP52_12735</name>
</gene>
<dbReference type="RefSeq" id="WP_039575158.1">
    <property type="nucleotide sequence ID" value="NZ_CP009122.1"/>
</dbReference>
<protein>
    <submittedName>
        <fullName evidence="9">TonB-dependent receptor</fullName>
    </submittedName>
</protein>
<evidence type="ECO:0000256" key="1">
    <source>
        <dbReference type="ARBA" id="ARBA00004571"/>
    </source>
</evidence>
<dbReference type="InterPro" id="IPR039426">
    <property type="entry name" value="TonB-dep_rcpt-like"/>
</dbReference>
<dbReference type="InterPro" id="IPR057601">
    <property type="entry name" value="Oar-like_b-barrel"/>
</dbReference>
<evidence type="ECO:0000313" key="9">
    <source>
        <dbReference type="EMBL" id="AJA09438.1"/>
    </source>
</evidence>
<evidence type="ECO:0000256" key="7">
    <source>
        <dbReference type="SAM" id="SignalP"/>
    </source>
</evidence>
<dbReference type="STRING" id="1515612.SKP52_12735"/>
<dbReference type="KEGG" id="sphk:SKP52_12735"/>
<dbReference type="GO" id="GO:0044718">
    <property type="term" value="P:siderophore transmembrane transport"/>
    <property type="evidence" value="ECO:0007669"/>
    <property type="project" value="TreeGrafter"/>
</dbReference>
<dbReference type="GO" id="GO:0009279">
    <property type="term" value="C:cell outer membrane"/>
    <property type="evidence" value="ECO:0007669"/>
    <property type="project" value="UniProtKB-SubCell"/>
</dbReference>
<dbReference type="HOGENOM" id="CLU_011802_0_0_5"/>
<dbReference type="SUPFAM" id="SSF49452">
    <property type="entry name" value="Starch-binding domain-like"/>
    <property type="match status" value="1"/>
</dbReference>
<dbReference type="PANTHER" id="PTHR30069:SF46">
    <property type="entry name" value="OAR PROTEIN"/>
    <property type="match status" value="1"/>
</dbReference>